<feature type="signal peptide" evidence="1">
    <location>
        <begin position="1"/>
        <end position="31"/>
    </location>
</feature>
<name>A0A0E9TZ42_ANGAN</name>
<reference evidence="2" key="1">
    <citation type="submission" date="2014-11" db="EMBL/GenBank/DDBJ databases">
        <authorList>
            <person name="Amaro Gonzalez C."/>
        </authorList>
    </citation>
    <scope>NUCLEOTIDE SEQUENCE</scope>
</reference>
<reference evidence="2" key="2">
    <citation type="journal article" date="2015" name="Fish Shellfish Immunol.">
        <title>Early steps in the European eel (Anguilla anguilla)-Vibrio vulnificus interaction in the gills: Role of the RtxA13 toxin.</title>
        <authorList>
            <person name="Callol A."/>
            <person name="Pajuelo D."/>
            <person name="Ebbesson L."/>
            <person name="Teles M."/>
            <person name="MacKenzie S."/>
            <person name="Amaro C."/>
        </authorList>
    </citation>
    <scope>NUCLEOTIDE SEQUENCE</scope>
</reference>
<evidence type="ECO:0008006" key="3">
    <source>
        <dbReference type="Google" id="ProtNLM"/>
    </source>
</evidence>
<organism evidence="2">
    <name type="scientific">Anguilla anguilla</name>
    <name type="common">European freshwater eel</name>
    <name type="synonym">Muraena anguilla</name>
    <dbReference type="NCBI Taxonomy" id="7936"/>
    <lineage>
        <taxon>Eukaryota</taxon>
        <taxon>Metazoa</taxon>
        <taxon>Chordata</taxon>
        <taxon>Craniata</taxon>
        <taxon>Vertebrata</taxon>
        <taxon>Euteleostomi</taxon>
        <taxon>Actinopterygii</taxon>
        <taxon>Neopterygii</taxon>
        <taxon>Teleostei</taxon>
        <taxon>Anguilliformes</taxon>
        <taxon>Anguillidae</taxon>
        <taxon>Anguilla</taxon>
    </lineage>
</organism>
<protein>
    <recommendedName>
        <fullName evidence="3">Secreted protein</fullName>
    </recommendedName>
</protein>
<dbReference type="EMBL" id="GBXM01049850">
    <property type="protein sequence ID" value="JAH58727.1"/>
    <property type="molecule type" value="Transcribed_RNA"/>
</dbReference>
<dbReference type="AlphaFoldDB" id="A0A0E9TZ42"/>
<evidence type="ECO:0000313" key="2">
    <source>
        <dbReference type="EMBL" id="JAH58727.1"/>
    </source>
</evidence>
<feature type="chain" id="PRO_5002433595" description="Secreted protein" evidence="1">
    <location>
        <begin position="32"/>
        <end position="68"/>
    </location>
</feature>
<sequence>MKGWRRNIPPNLFPLFLVLFSHACLHSAVTAFQTCSRNDLRPFRPEITDSMGLECSQLNILMLMSQSL</sequence>
<accession>A0A0E9TZ42</accession>
<keyword evidence="1" id="KW-0732">Signal</keyword>
<proteinExistence type="predicted"/>
<evidence type="ECO:0000256" key="1">
    <source>
        <dbReference type="SAM" id="SignalP"/>
    </source>
</evidence>